<dbReference type="Proteomes" id="UP000315783">
    <property type="component" value="Unassembled WGS sequence"/>
</dbReference>
<dbReference type="EMBL" id="SPUK01000006">
    <property type="protein sequence ID" value="TQV96357.1"/>
    <property type="molecule type" value="Genomic_DNA"/>
</dbReference>
<dbReference type="STRING" id="43265.A0A545V3Q9"/>
<proteinExistence type="predicted"/>
<dbReference type="SUPFAM" id="SSF51905">
    <property type="entry name" value="FAD/NAD(P)-binding domain"/>
    <property type="match status" value="2"/>
</dbReference>
<evidence type="ECO:0000256" key="3">
    <source>
        <dbReference type="ARBA" id="ARBA00023002"/>
    </source>
</evidence>
<dbReference type="GO" id="GO:0004497">
    <property type="term" value="F:monooxygenase activity"/>
    <property type="evidence" value="ECO:0007669"/>
    <property type="project" value="UniProtKB-KW"/>
</dbReference>
<protein>
    <submittedName>
        <fullName evidence="4">Dimethylaniline monooxygenase</fullName>
    </submittedName>
</protein>
<keyword evidence="1" id="KW-0285">Flavoprotein</keyword>
<sequence length="499" mass="56392">MAPYGGDKKDPRVTGEMLHSYLHTYAETHDLLRRIKFNTFVIDATKTSTGWRLRFKDSKDTVETNKLMVATGVTSIPSMPDLRQTGDRIPLIHSRDLGESFLKLQNETVQTVTVVGAGKSANDAVYLLLKMGKKVNWLIREEGTGPLAIIPFKILGLVNSISFASTRLTSFLSPSILNCEGTLSWMFHRTSLGRWCVGRLWEFLDFVSQKHAGYSSSDHIQRLKPGIERQAIFWSHSGLGVVTSPDFWKTLHKGRISIIRDEVIEVKNKSVLLKSGQAVATDYIVMCTGWGDHFSMFSQHDKSKIGLPHSRSVTDESGIDWDIYDAMANDEVDKKLPFLAKPPALAFEVPLSSEYQCKWRLYRRVVPIGLDALTTRSLAILGQIHTVQTPLVAEIQSLWAILYLEGEIALPSPEEMAKEVSLWNAWTRKRYLGQGQKIPYSLYDFLPYIDVLFKDMKLQSRRKSNPLSDFFTPYSPADFAGFVDEYLARRPETSRSAAT</sequence>
<evidence type="ECO:0000256" key="1">
    <source>
        <dbReference type="ARBA" id="ARBA00022630"/>
    </source>
</evidence>
<evidence type="ECO:0000313" key="4">
    <source>
        <dbReference type="EMBL" id="TQV96357.1"/>
    </source>
</evidence>
<dbReference type="PANTHER" id="PTHR23023">
    <property type="entry name" value="DIMETHYLANILINE MONOOXYGENASE"/>
    <property type="match status" value="1"/>
</dbReference>
<keyword evidence="4" id="KW-0503">Monooxygenase</keyword>
<evidence type="ECO:0000256" key="2">
    <source>
        <dbReference type="ARBA" id="ARBA00022827"/>
    </source>
</evidence>
<dbReference type="Gene3D" id="3.50.50.60">
    <property type="entry name" value="FAD/NAD(P)-binding domain"/>
    <property type="match status" value="2"/>
</dbReference>
<organism evidence="4 5">
    <name type="scientific">Cordyceps javanica</name>
    <dbReference type="NCBI Taxonomy" id="43265"/>
    <lineage>
        <taxon>Eukaryota</taxon>
        <taxon>Fungi</taxon>
        <taxon>Dikarya</taxon>
        <taxon>Ascomycota</taxon>
        <taxon>Pezizomycotina</taxon>
        <taxon>Sordariomycetes</taxon>
        <taxon>Hypocreomycetidae</taxon>
        <taxon>Hypocreales</taxon>
        <taxon>Cordycipitaceae</taxon>
        <taxon>Cordyceps</taxon>
    </lineage>
</organism>
<dbReference type="InterPro" id="IPR050346">
    <property type="entry name" value="FMO-like"/>
</dbReference>
<dbReference type="AlphaFoldDB" id="A0A545V3Q9"/>
<name>A0A545V3Q9_9HYPO</name>
<reference evidence="4 5" key="1">
    <citation type="journal article" date="2019" name="Appl. Microbiol. Biotechnol.">
        <title>Genome sequence of Isaria javanica and comparative genome analysis insights into family S53 peptidase evolution in fungal entomopathogens.</title>
        <authorList>
            <person name="Lin R."/>
            <person name="Zhang X."/>
            <person name="Xin B."/>
            <person name="Zou M."/>
            <person name="Gao Y."/>
            <person name="Qin F."/>
            <person name="Hu Q."/>
            <person name="Xie B."/>
            <person name="Cheng X."/>
        </authorList>
    </citation>
    <scope>NUCLEOTIDE SEQUENCE [LARGE SCALE GENOMIC DNA]</scope>
    <source>
        <strain evidence="4 5">IJ1G</strain>
    </source>
</reference>
<dbReference type="InterPro" id="IPR036188">
    <property type="entry name" value="FAD/NAD-bd_sf"/>
</dbReference>
<gene>
    <name evidence="4" type="ORF">IF1G_04940</name>
</gene>
<comment type="caution">
    <text evidence="4">The sequence shown here is derived from an EMBL/GenBank/DDBJ whole genome shotgun (WGS) entry which is preliminary data.</text>
</comment>
<dbReference type="OrthoDB" id="2915840at2759"/>
<dbReference type="Pfam" id="PF13738">
    <property type="entry name" value="Pyr_redox_3"/>
    <property type="match status" value="1"/>
</dbReference>
<keyword evidence="2" id="KW-0274">FAD</keyword>
<evidence type="ECO:0000313" key="5">
    <source>
        <dbReference type="Proteomes" id="UP000315783"/>
    </source>
</evidence>
<accession>A0A545V3Q9</accession>
<keyword evidence="5" id="KW-1185">Reference proteome</keyword>
<keyword evidence="3" id="KW-0560">Oxidoreductase</keyword>